<sequence length="39" mass="4742">MFESFVARMKMGFILAFLSLHFIFFYLFFKGKRGKLKED</sequence>
<reference evidence="2 3" key="1">
    <citation type="submission" date="2018-10" db="EMBL/GenBank/DDBJ databases">
        <authorList>
            <person name="Rosinski-Chupin I."/>
        </authorList>
    </citation>
    <scope>NUCLEOTIDE SEQUENCE [LARGE SCALE GENOMIC DNA]</scope>
    <source>
        <strain evidence="2 3">S119</strain>
    </source>
</reference>
<gene>
    <name evidence="2" type="ORF">SP119_1391</name>
</gene>
<dbReference type="AlphaFoldDB" id="A0ABD7UWQ6"/>
<evidence type="ECO:0000313" key="2">
    <source>
        <dbReference type="EMBL" id="VDC39688.1"/>
    </source>
</evidence>
<dbReference type="EMBL" id="LR031521">
    <property type="protein sequence ID" value="VDC39688.1"/>
    <property type="molecule type" value="Genomic_DNA"/>
</dbReference>
<protein>
    <submittedName>
        <fullName evidence="2">Uncharacterized protein</fullName>
    </submittedName>
</protein>
<keyword evidence="1" id="KW-1133">Transmembrane helix</keyword>
<keyword evidence="1" id="KW-0472">Membrane</keyword>
<keyword evidence="1" id="KW-0812">Transmembrane</keyword>
<evidence type="ECO:0000256" key="1">
    <source>
        <dbReference type="SAM" id="Phobius"/>
    </source>
</evidence>
<dbReference type="Proteomes" id="UP000274496">
    <property type="component" value="Chromosome"/>
</dbReference>
<organism evidence="2 3">
    <name type="scientific">Streptococcus pyogenes</name>
    <dbReference type="NCBI Taxonomy" id="1314"/>
    <lineage>
        <taxon>Bacteria</taxon>
        <taxon>Bacillati</taxon>
        <taxon>Bacillota</taxon>
        <taxon>Bacilli</taxon>
        <taxon>Lactobacillales</taxon>
        <taxon>Streptococcaceae</taxon>
        <taxon>Streptococcus</taxon>
    </lineage>
</organism>
<accession>A0ABD7UWQ6</accession>
<name>A0ABD7UWQ6_STRPY</name>
<evidence type="ECO:0000313" key="3">
    <source>
        <dbReference type="Proteomes" id="UP000274496"/>
    </source>
</evidence>
<proteinExistence type="predicted"/>
<feature type="transmembrane region" description="Helical" evidence="1">
    <location>
        <begin position="12"/>
        <end position="29"/>
    </location>
</feature>